<reference evidence="2" key="1">
    <citation type="journal article" date="2019" name="Int. J. Syst. Evol. Microbiol.">
        <title>The Global Catalogue of Microorganisms (GCM) 10K type strain sequencing project: providing services to taxonomists for standard genome sequencing and annotation.</title>
        <authorList>
            <consortium name="The Broad Institute Genomics Platform"/>
            <consortium name="The Broad Institute Genome Sequencing Center for Infectious Disease"/>
            <person name="Wu L."/>
            <person name="Ma J."/>
        </authorList>
    </citation>
    <scope>NUCLEOTIDE SEQUENCE [LARGE SCALE GENOMIC DNA]</scope>
    <source>
        <strain evidence="2">NBRC 108730</strain>
    </source>
</reference>
<gene>
    <name evidence="1" type="ORF">GCM10025868_28680</name>
</gene>
<protein>
    <submittedName>
        <fullName evidence="1">Uncharacterized protein</fullName>
    </submittedName>
</protein>
<organism evidence="1 2">
    <name type="scientific">Angustibacter aerolatus</name>
    <dbReference type="NCBI Taxonomy" id="1162965"/>
    <lineage>
        <taxon>Bacteria</taxon>
        <taxon>Bacillati</taxon>
        <taxon>Actinomycetota</taxon>
        <taxon>Actinomycetes</taxon>
        <taxon>Kineosporiales</taxon>
        <taxon>Kineosporiaceae</taxon>
    </lineage>
</organism>
<name>A0ABQ6JJN1_9ACTN</name>
<accession>A0ABQ6JJN1</accession>
<proteinExistence type="predicted"/>
<evidence type="ECO:0000313" key="1">
    <source>
        <dbReference type="EMBL" id="GMA87618.1"/>
    </source>
</evidence>
<sequence>MRVCTRRLGVEVRQRLVHEEHLRLADDRPAHRDALALTAGERLRLALEVLLEVEDLGGLLDALADLRLLDAGDLQGEAHVVGDAHVRVQRVVLEDHRDVAVLRRLVGDVAVTDEDAAGVDVLETREHPQGGGLAAAGGADEDEELAVLDLEVEGVHGGLVAPGVHARRLVVRDSGHDESIPSPAGTCRTIRVKGAVVRDGPHDVVLAEL</sequence>
<dbReference type="Proteomes" id="UP001157017">
    <property type="component" value="Unassembled WGS sequence"/>
</dbReference>
<evidence type="ECO:0000313" key="2">
    <source>
        <dbReference type="Proteomes" id="UP001157017"/>
    </source>
</evidence>
<comment type="caution">
    <text evidence="1">The sequence shown here is derived from an EMBL/GenBank/DDBJ whole genome shotgun (WGS) entry which is preliminary data.</text>
</comment>
<dbReference type="EMBL" id="BSUZ01000001">
    <property type="protein sequence ID" value="GMA87618.1"/>
    <property type="molecule type" value="Genomic_DNA"/>
</dbReference>
<keyword evidence="2" id="KW-1185">Reference proteome</keyword>